<organism evidence="1 2">
    <name type="scientific">Pacificitalea manganoxidans</name>
    <dbReference type="NCBI Taxonomy" id="1411902"/>
    <lineage>
        <taxon>Bacteria</taxon>
        <taxon>Pseudomonadati</taxon>
        <taxon>Pseudomonadota</taxon>
        <taxon>Alphaproteobacteria</taxon>
        <taxon>Rhodobacterales</taxon>
        <taxon>Paracoccaceae</taxon>
        <taxon>Pacificitalea</taxon>
    </lineage>
</organism>
<dbReference type="EMBL" id="CP021404">
    <property type="protein sequence ID" value="ATI41959.1"/>
    <property type="molecule type" value="Genomic_DNA"/>
</dbReference>
<evidence type="ECO:0008006" key="3">
    <source>
        <dbReference type="Google" id="ProtNLM"/>
    </source>
</evidence>
<evidence type="ECO:0000313" key="2">
    <source>
        <dbReference type="Proteomes" id="UP000219050"/>
    </source>
</evidence>
<sequence length="81" mass="8913">MDMTKTIELERGVEIAGARVMTLTMREPTVDDQIIAGETKGGSALQEVTLLANLCEVAPADIRRLAMRDYVKLQKAYAAFL</sequence>
<evidence type="ECO:0000313" key="1">
    <source>
        <dbReference type="EMBL" id="ATI41959.1"/>
    </source>
</evidence>
<protein>
    <recommendedName>
        <fullName evidence="3">Phage tail assembly protein</fullName>
    </recommendedName>
</protein>
<reference evidence="1 2" key="1">
    <citation type="submission" date="2017-05" db="EMBL/GenBank/DDBJ databases">
        <title>Comparative genomic and metabolic analysis of manganese-oxidizing mechanisms in Celeribater manganoxidans DY25T: its adaption to the environment of polymetallic nodule.</title>
        <authorList>
            <person name="Wang X."/>
        </authorList>
    </citation>
    <scope>NUCLEOTIDE SEQUENCE [LARGE SCALE GENOMIC DNA]</scope>
    <source>
        <strain evidence="1 2">DY25</strain>
    </source>
</reference>
<proteinExistence type="predicted"/>
<dbReference type="InterPro" id="IPR019289">
    <property type="entry name" value="Phage_tail_E/E"/>
</dbReference>
<name>A0A291LZ34_9RHOB</name>
<keyword evidence="2" id="KW-1185">Reference proteome</keyword>
<dbReference type="Proteomes" id="UP000219050">
    <property type="component" value="Chromosome"/>
</dbReference>
<dbReference type="Pfam" id="PF10109">
    <property type="entry name" value="Phage_TAC_7"/>
    <property type="match status" value="1"/>
</dbReference>
<accession>A0A291LZ34</accession>
<gene>
    <name evidence="1" type="ORF">CBW24_08045</name>
</gene>
<dbReference type="KEGG" id="cmag:CBW24_08045"/>
<dbReference type="AlphaFoldDB" id="A0A291LZ34"/>